<dbReference type="InterPro" id="IPR003838">
    <property type="entry name" value="ABC3_permease_C"/>
</dbReference>
<comment type="subcellular location">
    <subcellularLocation>
        <location evidence="1">Cell membrane</location>
        <topology evidence="1">Multi-pass membrane protein</topology>
    </subcellularLocation>
</comment>
<dbReference type="EMBL" id="BAAAQX010000045">
    <property type="protein sequence ID" value="GAA2214954.1"/>
    <property type="molecule type" value="Genomic_DNA"/>
</dbReference>
<feature type="transmembrane region" description="Helical" evidence="6">
    <location>
        <begin position="293"/>
        <end position="319"/>
    </location>
</feature>
<feature type="transmembrane region" description="Helical" evidence="6">
    <location>
        <begin position="433"/>
        <end position="453"/>
    </location>
</feature>
<feature type="transmembrane region" description="Helical" evidence="6">
    <location>
        <begin position="339"/>
        <end position="368"/>
    </location>
</feature>
<evidence type="ECO:0000256" key="2">
    <source>
        <dbReference type="ARBA" id="ARBA00022475"/>
    </source>
</evidence>
<feature type="transmembrane region" description="Helical" evidence="6">
    <location>
        <begin position="798"/>
        <end position="821"/>
    </location>
</feature>
<reference evidence="8 9" key="1">
    <citation type="journal article" date="2019" name="Int. J. Syst. Evol. Microbiol.">
        <title>The Global Catalogue of Microorganisms (GCM) 10K type strain sequencing project: providing services to taxonomists for standard genome sequencing and annotation.</title>
        <authorList>
            <consortium name="The Broad Institute Genomics Platform"/>
            <consortium name="The Broad Institute Genome Sequencing Center for Infectious Disease"/>
            <person name="Wu L."/>
            <person name="Ma J."/>
        </authorList>
    </citation>
    <scope>NUCLEOTIDE SEQUENCE [LARGE SCALE GENOMIC DNA]</scope>
    <source>
        <strain evidence="8 9">JCM 16114</strain>
    </source>
</reference>
<accession>A0ABN3CZQ4</accession>
<feature type="domain" description="ABC3 transporter permease C-terminal" evidence="7">
    <location>
        <begin position="308"/>
        <end position="418"/>
    </location>
</feature>
<protein>
    <recommendedName>
        <fullName evidence="7">ABC3 transporter permease C-terminal domain-containing protein</fullName>
    </recommendedName>
</protein>
<dbReference type="Pfam" id="PF02687">
    <property type="entry name" value="FtsX"/>
    <property type="match status" value="1"/>
</dbReference>
<dbReference type="PANTHER" id="PTHR30287">
    <property type="entry name" value="MEMBRANE COMPONENT OF PREDICTED ABC SUPERFAMILY METABOLITE UPTAKE TRANSPORTER"/>
    <property type="match status" value="1"/>
</dbReference>
<sequence length="877" mass="92330">MSASRQSASRQSASRQGASRQGAFRLSALRAALRISRRDAVRARGRTALVMVMIGLPVLVITALLTLSNTTDLTVREELPSRLGPTADAAVYSQSNRIPITQDPAGRLTHQAIDEVNRPPKWTDAEVAGLIGGRVIPFYLYTVEARLQDGFDSVDLLEVDLRDRLGAGLRTLADGRLPATPQEIAVTPALLDRGVRVGGDLQLTRRGEPKRVVGVVEHPTRPGVLEVVGLYGSVLPTKTDPQGNGWLADTPAPVTWQKVGELNQAGLRVASRAVIESPRAEQYDYTHSSPDTALWLAIGVLLVVTETVLLAGPAFAVGLRRRRRELATIAAQGGSPGHLRAIVLADGLVLGGVAALAGVVLGIGAGALAESIAARWLDWRSGPIDVPWAQVLGVAALGLVSALVAAMAPAVRAARQSPARVLAGRPDEVRERAARPLAGVVLLVLGVAATIFVSSRRELLVVAASTVVLFALIMLTPWLVRRSARPAARLPLPARLSIRDATRHRARTVSAVAAVMAATMAAVTVSLAYTSYYATQRERFLLDAPEGTLTVSAYDIDEPTWSRLRAVTGEKLRGASLVTGLEAVDGGGHSMTPMIQHVSGSCAGECPVYYDVPIGDDRLLALLQGRRDPQAAAALAAGRAVVFDPRLISGGTISVSWSRMGEERSGKGPFRVPAVVARPAHDGQGGLILPPSAVTSAGLKTAERRVYVRSVSAGLLRDQEEVERFNRDLQAVARTAFVNLTSDYTEEKIATVLAVALAGSVVLVLGGTFAATGLAVADMRRDLDTLSAVGGRPMTRRLVVAAQAGYLAGLGAAVGLVAGAVTGGALSWSMTAEWLGGGTIVVPWTFLAVLVLGLPLLAALLSGLFTRTRMEQARRVA</sequence>
<keyword evidence="9" id="KW-1185">Reference proteome</keyword>
<evidence type="ECO:0000256" key="4">
    <source>
        <dbReference type="ARBA" id="ARBA00022989"/>
    </source>
</evidence>
<dbReference type="RefSeq" id="WP_344493275.1">
    <property type="nucleotide sequence ID" value="NZ_BAAAQX010000045.1"/>
</dbReference>
<dbReference type="Proteomes" id="UP001499843">
    <property type="component" value="Unassembled WGS sequence"/>
</dbReference>
<evidence type="ECO:0000256" key="1">
    <source>
        <dbReference type="ARBA" id="ARBA00004651"/>
    </source>
</evidence>
<dbReference type="PANTHER" id="PTHR30287:SF2">
    <property type="entry name" value="BLL1001 PROTEIN"/>
    <property type="match status" value="1"/>
</dbReference>
<feature type="transmembrane region" description="Helical" evidence="6">
    <location>
        <begin position="841"/>
        <end position="865"/>
    </location>
</feature>
<evidence type="ECO:0000313" key="8">
    <source>
        <dbReference type="EMBL" id="GAA2214954.1"/>
    </source>
</evidence>
<evidence type="ECO:0000256" key="5">
    <source>
        <dbReference type="ARBA" id="ARBA00023136"/>
    </source>
</evidence>
<evidence type="ECO:0000256" key="6">
    <source>
        <dbReference type="SAM" id="Phobius"/>
    </source>
</evidence>
<comment type="caution">
    <text evidence="8">The sequence shown here is derived from an EMBL/GenBank/DDBJ whole genome shotgun (WGS) entry which is preliminary data.</text>
</comment>
<feature type="transmembrane region" description="Helical" evidence="6">
    <location>
        <begin position="509"/>
        <end position="529"/>
    </location>
</feature>
<proteinExistence type="predicted"/>
<evidence type="ECO:0000256" key="3">
    <source>
        <dbReference type="ARBA" id="ARBA00022692"/>
    </source>
</evidence>
<gene>
    <name evidence="8" type="ORF">GCM10009850_104210</name>
</gene>
<evidence type="ECO:0000313" key="9">
    <source>
        <dbReference type="Proteomes" id="UP001499843"/>
    </source>
</evidence>
<keyword evidence="4 6" id="KW-1133">Transmembrane helix</keyword>
<keyword evidence="5 6" id="KW-0472">Membrane</keyword>
<dbReference type="InterPro" id="IPR038766">
    <property type="entry name" value="Membrane_comp_ABC_pdt"/>
</dbReference>
<organism evidence="8 9">
    <name type="scientific">Nonomuraea monospora</name>
    <dbReference type="NCBI Taxonomy" id="568818"/>
    <lineage>
        <taxon>Bacteria</taxon>
        <taxon>Bacillati</taxon>
        <taxon>Actinomycetota</taxon>
        <taxon>Actinomycetes</taxon>
        <taxon>Streptosporangiales</taxon>
        <taxon>Streptosporangiaceae</taxon>
        <taxon>Nonomuraea</taxon>
    </lineage>
</organism>
<keyword evidence="2" id="KW-1003">Cell membrane</keyword>
<name>A0ABN3CZQ4_9ACTN</name>
<keyword evidence="3 6" id="KW-0812">Transmembrane</keyword>
<evidence type="ECO:0000259" key="7">
    <source>
        <dbReference type="Pfam" id="PF02687"/>
    </source>
</evidence>
<feature type="transmembrane region" description="Helical" evidence="6">
    <location>
        <begin position="459"/>
        <end position="480"/>
    </location>
</feature>
<feature type="transmembrane region" description="Helical" evidence="6">
    <location>
        <begin position="388"/>
        <end position="412"/>
    </location>
</feature>
<feature type="transmembrane region" description="Helical" evidence="6">
    <location>
        <begin position="749"/>
        <end position="777"/>
    </location>
</feature>
<feature type="transmembrane region" description="Helical" evidence="6">
    <location>
        <begin position="47"/>
        <end position="67"/>
    </location>
</feature>